<name>A0A2P2IZ13_RHIMU</name>
<sequence length="86" mass="9545">MDHLVDGPNIIHSFHCKFPNISACNKISFDIAITVDFKSIQRRKNLRWVSVIIVGPRSNGVATNVGVGYLVLLNPASNFALLFIHI</sequence>
<dbReference type="EMBL" id="GGEC01005986">
    <property type="protein sequence ID" value="MBW86469.1"/>
    <property type="molecule type" value="Transcribed_RNA"/>
</dbReference>
<reference evidence="1" key="1">
    <citation type="submission" date="2018-02" db="EMBL/GenBank/DDBJ databases">
        <title>Rhizophora mucronata_Transcriptome.</title>
        <authorList>
            <person name="Meera S.P."/>
            <person name="Sreeshan A."/>
            <person name="Augustine A."/>
        </authorList>
    </citation>
    <scope>NUCLEOTIDE SEQUENCE</scope>
    <source>
        <tissue evidence="1">Leaf</tissue>
    </source>
</reference>
<evidence type="ECO:0000313" key="1">
    <source>
        <dbReference type="EMBL" id="MBW86469.1"/>
    </source>
</evidence>
<organism evidence="1">
    <name type="scientific">Rhizophora mucronata</name>
    <name type="common">Asiatic mangrove</name>
    <dbReference type="NCBI Taxonomy" id="61149"/>
    <lineage>
        <taxon>Eukaryota</taxon>
        <taxon>Viridiplantae</taxon>
        <taxon>Streptophyta</taxon>
        <taxon>Embryophyta</taxon>
        <taxon>Tracheophyta</taxon>
        <taxon>Spermatophyta</taxon>
        <taxon>Magnoliopsida</taxon>
        <taxon>eudicotyledons</taxon>
        <taxon>Gunneridae</taxon>
        <taxon>Pentapetalae</taxon>
        <taxon>rosids</taxon>
        <taxon>fabids</taxon>
        <taxon>Malpighiales</taxon>
        <taxon>Rhizophoraceae</taxon>
        <taxon>Rhizophora</taxon>
    </lineage>
</organism>
<dbReference type="AlphaFoldDB" id="A0A2P2IZ13"/>
<protein>
    <submittedName>
        <fullName evidence="1">Uncharacterized protein</fullName>
    </submittedName>
</protein>
<proteinExistence type="predicted"/>
<accession>A0A2P2IZ13</accession>